<proteinExistence type="predicted"/>
<gene>
    <name evidence="2" type="ORF">GCM10010171_21810</name>
</gene>
<feature type="transmembrane region" description="Helical" evidence="1">
    <location>
        <begin position="57"/>
        <end position="78"/>
    </location>
</feature>
<evidence type="ECO:0000313" key="3">
    <source>
        <dbReference type="Proteomes" id="UP000660680"/>
    </source>
</evidence>
<evidence type="ECO:0000256" key="1">
    <source>
        <dbReference type="SAM" id="Phobius"/>
    </source>
</evidence>
<accession>A0A918GC64</accession>
<dbReference type="RefSeq" id="WP_189210311.1">
    <property type="nucleotide sequence ID" value="NZ_BMRB01000002.1"/>
</dbReference>
<keyword evidence="3" id="KW-1185">Reference proteome</keyword>
<reference evidence="2" key="1">
    <citation type="journal article" date="2014" name="Int. J. Syst. Evol. Microbiol.">
        <title>Complete genome sequence of Corynebacterium casei LMG S-19264T (=DSM 44701T), isolated from a smear-ripened cheese.</title>
        <authorList>
            <consortium name="US DOE Joint Genome Institute (JGI-PGF)"/>
            <person name="Walter F."/>
            <person name="Albersmeier A."/>
            <person name="Kalinowski J."/>
            <person name="Ruckert C."/>
        </authorList>
    </citation>
    <scope>NUCLEOTIDE SEQUENCE</scope>
    <source>
        <strain evidence="2">JCM 3276</strain>
    </source>
</reference>
<name>A0A918GC64_9PSEU</name>
<dbReference type="AlphaFoldDB" id="A0A918GC64"/>
<keyword evidence="1" id="KW-0812">Transmembrane</keyword>
<protein>
    <submittedName>
        <fullName evidence="2">Uncharacterized protein</fullName>
    </submittedName>
</protein>
<evidence type="ECO:0000313" key="2">
    <source>
        <dbReference type="EMBL" id="GGS28394.1"/>
    </source>
</evidence>
<dbReference type="EMBL" id="BMRB01000002">
    <property type="protein sequence ID" value="GGS28394.1"/>
    <property type="molecule type" value="Genomic_DNA"/>
</dbReference>
<feature type="transmembrane region" description="Helical" evidence="1">
    <location>
        <begin position="87"/>
        <end position="105"/>
    </location>
</feature>
<feature type="transmembrane region" description="Helical" evidence="1">
    <location>
        <begin position="12"/>
        <end position="37"/>
    </location>
</feature>
<organism evidence="2 3">
    <name type="scientific">Actinokineospora fastidiosa</name>
    <dbReference type="NCBI Taxonomy" id="1816"/>
    <lineage>
        <taxon>Bacteria</taxon>
        <taxon>Bacillati</taxon>
        <taxon>Actinomycetota</taxon>
        <taxon>Actinomycetes</taxon>
        <taxon>Pseudonocardiales</taxon>
        <taxon>Pseudonocardiaceae</taxon>
        <taxon>Actinokineospora</taxon>
    </lineage>
</organism>
<reference evidence="2" key="2">
    <citation type="submission" date="2020-09" db="EMBL/GenBank/DDBJ databases">
        <authorList>
            <person name="Sun Q."/>
            <person name="Ohkuma M."/>
        </authorList>
    </citation>
    <scope>NUCLEOTIDE SEQUENCE</scope>
    <source>
        <strain evidence="2">JCM 3276</strain>
    </source>
</reference>
<keyword evidence="1" id="KW-1133">Transmembrane helix</keyword>
<sequence length="139" mass="14452">MTRALRARTRRRWAGLGGTLAGFMAVWAYAGAVGVIGGGVDFGPDITARLPWESTTVAGIALLACVAAPMTAACALVWRGSGRAPRALVVAGVLLAGWIVVQLAVIRTFSWLQPLCLGYAIVVAALGVMSTTDNPKERS</sequence>
<feature type="transmembrane region" description="Helical" evidence="1">
    <location>
        <begin position="111"/>
        <end position="129"/>
    </location>
</feature>
<dbReference type="Proteomes" id="UP000660680">
    <property type="component" value="Unassembled WGS sequence"/>
</dbReference>
<comment type="caution">
    <text evidence="2">The sequence shown here is derived from an EMBL/GenBank/DDBJ whole genome shotgun (WGS) entry which is preliminary data.</text>
</comment>
<keyword evidence="1" id="KW-0472">Membrane</keyword>